<dbReference type="Proteomes" id="UP001162992">
    <property type="component" value="Chromosome 11"/>
</dbReference>
<evidence type="ECO:0000313" key="1">
    <source>
        <dbReference type="EMBL" id="KAJ7539764.1"/>
    </source>
</evidence>
<protein>
    <submittedName>
        <fullName evidence="1">Uncharacterized protein</fullName>
    </submittedName>
</protein>
<gene>
    <name evidence="1" type="ORF">O6H91_11G107900</name>
</gene>
<proteinExistence type="predicted"/>
<dbReference type="EMBL" id="CM055102">
    <property type="protein sequence ID" value="KAJ7539764.1"/>
    <property type="molecule type" value="Genomic_DNA"/>
</dbReference>
<keyword evidence="2" id="KW-1185">Reference proteome</keyword>
<sequence>MATPISAISLIKPSLPSLLSSSFSGTSLSCPTSIPSPAPCFPGRLRIEAAKKIQGKVVCATNDKTVAVEVTRIFADPKYKKRVKTSKKYHAHDPENACKVGDVVTLAKCAPVSKTKKFKVLDIKSGRLPASPKKIAEEIVSPFESTIAA</sequence>
<evidence type="ECO:0000313" key="2">
    <source>
        <dbReference type="Proteomes" id="UP001162992"/>
    </source>
</evidence>
<reference evidence="2" key="1">
    <citation type="journal article" date="2024" name="Proc. Natl. Acad. Sci. U.S.A.">
        <title>Extraordinary preservation of gene collinearity over three hundred million years revealed in homosporous lycophytes.</title>
        <authorList>
            <person name="Li C."/>
            <person name="Wickell D."/>
            <person name="Kuo L.Y."/>
            <person name="Chen X."/>
            <person name="Nie B."/>
            <person name="Liao X."/>
            <person name="Peng D."/>
            <person name="Ji J."/>
            <person name="Jenkins J."/>
            <person name="Williams M."/>
            <person name="Shu S."/>
            <person name="Plott C."/>
            <person name="Barry K."/>
            <person name="Rajasekar S."/>
            <person name="Grimwood J."/>
            <person name="Han X."/>
            <person name="Sun S."/>
            <person name="Hou Z."/>
            <person name="He W."/>
            <person name="Dai G."/>
            <person name="Sun C."/>
            <person name="Schmutz J."/>
            <person name="Leebens-Mack J.H."/>
            <person name="Li F.W."/>
            <person name="Wang L."/>
        </authorList>
    </citation>
    <scope>NUCLEOTIDE SEQUENCE [LARGE SCALE GENOMIC DNA]</scope>
    <source>
        <strain evidence="2">cv. PW_Plant_1</strain>
    </source>
</reference>
<accession>A0ACC2CCM4</accession>
<comment type="caution">
    <text evidence="1">The sequence shown here is derived from an EMBL/GenBank/DDBJ whole genome shotgun (WGS) entry which is preliminary data.</text>
</comment>
<organism evidence="1 2">
    <name type="scientific">Diphasiastrum complanatum</name>
    <name type="common">Issler's clubmoss</name>
    <name type="synonym">Lycopodium complanatum</name>
    <dbReference type="NCBI Taxonomy" id="34168"/>
    <lineage>
        <taxon>Eukaryota</taxon>
        <taxon>Viridiplantae</taxon>
        <taxon>Streptophyta</taxon>
        <taxon>Embryophyta</taxon>
        <taxon>Tracheophyta</taxon>
        <taxon>Lycopodiopsida</taxon>
        <taxon>Lycopodiales</taxon>
        <taxon>Lycopodiaceae</taxon>
        <taxon>Lycopodioideae</taxon>
        <taxon>Diphasiastrum</taxon>
    </lineage>
</organism>
<name>A0ACC2CCM4_DIPCM</name>